<name>A0ABU1U5T2_9BACL</name>
<protein>
    <submittedName>
        <fullName evidence="1">Uncharacterized protein</fullName>
    </submittedName>
</protein>
<dbReference type="Proteomes" id="UP001258181">
    <property type="component" value="Unassembled WGS sequence"/>
</dbReference>
<keyword evidence="2" id="KW-1185">Reference proteome</keyword>
<accession>A0ABU1U5T2</accession>
<dbReference type="EMBL" id="JAVDWA010000010">
    <property type="protein sequence ID" value="MDR7074736.1"/>
    <property type="molecule type" value="Genomic_DNA"/>
</dbReference>
<reference evidence="1 2" key="1">
    <citation type="submission" date="2023-07" db="EMBL/GenBank/DDBJ databases">
        <title>Sorghum-associated microbial communities from plants grown in Nebraska, USA.</title>
        <authorList>
            <person name="Schachtman D."/>
        </authorList>
    </citation>
    <scope>NUCLEOTIDE SEQUENCE [LARGE SCALE GENOMIC DNA]</scope>
    <source>
        <strain evidence="1 2">BE211</strain>
    </source>
</reference>
<evidence type="ECO:0000313" key="2">
    <source>
        <dbReference type="Proteomes" id="UP001258181"/>
    </source>
</evidence>
<organism evidence="1 2">
    <name type="scientific">Fictibacillus barbaricus</name>
    <dbReference type="NCBI Taxonomy" id="182136"/>
    <lineage>
        <taxon>Bacteria</taxon>
        <taxon>Bacillati</taxon>
        <taxon>Bacillota</taxon>
        <taxon>Bacilli</taxon>
        <taxon>Bacillales</taxon>
        <taxon>Fictibacillaceae</taxon>
        <taxon>Fictibacillus</taxon>
    </lineage>
</organism>
<proteinExistence type="predicted"/>
<evidence type="ECO:0000313" key="1">
    <source>
        <dbReference type="EMBL" id="MDR7074736.1"/>
    </source>
</evidence>
<comment type="caution">
    <text evidence="1">The sequence shown here is derived from an EMBL/GenBank/DDBJ whole genome shotgun (WGS) entry which is preliminary data.</text>
</comment>
<sequence length="52" mass="6034">MYITLIERIIIIHNYDLNELPFENKDVLFLEIGGGGTPYSKHMESVYSPSFQ</sequence>
<gene>
    <name evidence="1" type="ORF">J2X07_003733</name>
</gene>